<dbReference type="OrthoDB" id="3341843at2759"/>
<feature type="transmembrane region" description="Helical" evidence="1">
    <location>
        <begin position="210"/>
        <end position="233"/>
    </location>
</feature>
<sequence length="446" mass="50523">MVVLRRLWSCHVLLVLGLVGFVAAGSAELGLEVEKGGVLDTLMGVSAGQGFQTADLVVGEVKARESEGWSDVGLDTQNWEISPETTDMPIIQAQLSRIYPITPPGVMLKHSIVTATLVFYLYDYLCTLDYEVKYIWTRPWSVGTLLFALNRYLPFVDLSICLHALKAIRTPEQCHREYSILTWVNTFGIIVAQIILLLRTLAIWERRPIMMWCLLALFLITVTPSLVIAHFYLKTLNFVPVHPLVKYGCSLESSSGLLLINYVLVLFSETTIVILTFIRGIKHLRHSNSHWVRELYASGFTFYVCLLGITVVNLIYPFVASPSLKSLFSDPQRALHSLLCNHVIFVICSRQRPPTNDDVCELTTTTSRNYHNNNGTRHEYGNTFVLSTVLNTFVTDDGYMERENERYGMREVDDRTERMDDVDAKKDSVPDTLTGVWQQEDGVKNV</sequence>
<evidence type="ECO:0000313" key="4">
    <source>
        <dbReference type="EMBL" id="PPQ77149.1"/>
    </source>
</evidence>
<evidence type="ECO:0000313" key="5">
    <source>
        <dbReference type="Proteomes" id="UP000284842"/>
    </source>
</evidence>
<comment type="caution">
    <text evidence="4">The sequence shown here is derived from an EMBL/GenBank/DDBJ whole genome shotgun (WGS) entry which is preliminary data.</text>
</comment>
<feature type="transmembrane region" description="Helical" evidence="1">
    <location>
        <begin position="178"/>
        <end position="198"/>
    </location>
</feature>
<evidence type="ECO:0000256" key="2">
    <source>
        <dbReference type="SAM" id="SignalP"/>
    </source>
</evidence>
<dbReference type="InterPro" id="IPR045340">
    <property type="entry name" value="DUF6533"/>
</dbReference>
<evidence type="ECO:0000256" key="1">
    <source>
        <dbReference type="SAM" id="Phobius"/>
    </source>
</evidence>
<feature type="chain" id="PRO_5019175976" description="DUF6533 domain-containing protein" evidence="2">
    <location>
        <begin position="25"/>
        <end position="446"/>
    </location>
</feature>
<accession>A0A409WF55</accession>
<feature type="transmembrane region" description="Helical" evidence="1">
    <location>
        <begin position="253"/>
        <end position="278"/>
    </location>
</feature>
<dbReference type="EMBL" id="NHTK01005504">
    <property type="protein sequence ID" value="PPQ77149.1"/>
    <property type="molecule type" value="Genomic_DNA"/>
</dbReference>
<name>A0A409WF55_9AGAR</name>
<protein>
    <recommendedName>
        <fullName evidence="3">DUF6533 domain-containing protein</fullName>
    </recommendedName>
</protein>
<proteinExistence type="predicted"/>
<organism evidence="4 5">
    <name type="scientific">Panaeolus cyanescens</name>
    <dbReference type="NCBI Taxonomy" id="181874"/>
    <lineage>
        <taxon>Eukaryota</taxon>
        <taxon>Fungi</taxon>
        <taxon>Dikarya</taxon>
        <taxon>Basidiomycota</taxon>
        <taxon>Agaricomycotina</taxon>
        <taxon>Agaricomycetes</taxon>
        <taxon>Agaricomycetidae</taxon>
        <taxon>Agaricales</taxon>
        <taxon>Agaricineae</taxon>
        <taxon>Galeropsidaceae</taxon>
        <taxon>Panaeolus</taxon>
    </lineage>
</organism>
<dbReference type="Proteomes" id="UP000284842">
    <property type="component" value="Unassembled WGS sequence"/>
</dbReference>
<dbReference type="AlphaFoldDB" id="A0A409WF55"/>
<feature type="transmembrane region" description="Helical" evidence="1">
    <location>
        <begin position="299"/>
        <end position="319"/>
    </location>
</feature>
<reference evidence="4 5" key="1">
    <citation type="journal article" date="2018" name="Evol. Lett.">
        <title>Horizontal gene cluster transfer increased hallucinogenic mushroom diversity.</title>
        <authorList>
            <person name="Reynolds H.T."/>
            <person name="Vijayakumar V."/>
            <person name="Gluck-Thaler E."/>
            <person name="Korotkin H.B."/>
            <person name="Matheny P.B."/>
            <person name="Slot J.C."/>
        </authorList>
    </citation>
    <scope>NUCLEOTIDE SEQUENCE [LARGE SCALE GENOMIC DNA]</scope>
    <source>
        <strain evidence="4 5">2629</strain>
    </source>
</reference>
<feature type="signal peptide" evidence="2">
    <location>
        <begin position="1"/>
        <end position="24"/>
    </location>
</feature>
<evidence type="ECO:0000259" key="3">
    <source>
        <dbReference type="Pfam" id="PF20151"/>
    </source>
</evidence>
<keyword evidence="1" id="KW-0472">Membrane</keyword>
<feature type="domain" description="DUF6533" evidence="3">
    <location>
        <begin position="114"/>
        <end position="156"/>
    </location>
</feature>
<keyword evidence="1" id="KW-0812">Transmembrane</keyword>
<keyword evidence="5" id="KW-1185">Reference proteome</keyword>
<keyword evidence="1" id="KW-1133">Transmembrane helix</keyword>
<keyword evidence="2" id="KW-0732">Signal</keyword>
<dbReference type="Pfam" id="PF20151">
    <property type="entry name" value="DUF6533"/>
    <property type="match status" value="1"/>
</dbReference>
<dbReference type="InParanoid" id="A0A409WF55"/>
<gene>
    <name evidence="4" type="ORF">CVT24_009823</name>
</gene>